<sequence>SAPYISILPWLPSVPSRKLSVPAQGVPGGEPLPRLPDGQQWLAGHPQDLPSMSPNTSGSQTQAHCESGPSSQAKLDLEQLVAVVEDLPVQLSSSEGKQLVQVVQDMEDWDRLEESSRDQLTQALLRCLRMGRVTDNSYQLSIAPWTLVRLKHHLPPPAATSAFSAFISHCASSKAMKWGSWCDWGRLLHALGATGMRCSNCPELSRLCDQAVQFLPGKLHQGLANKYITRPTKAMVSVGYRGSAQPLMQAITAAINQGTIMVDAGFPHWRKLIKAAAELPDCRSETRQLLAQFAAKASGSMDDMIPQDASTLLYAMRLVQWPDVDLCRQLAKQVRTDRGQLASSLCSLVCLGYLDSSMRNLAAKVAEADLTAFGARDLTNLLHAWTMFLALSIHRAVSSGHSQLASEPQLNSMAAALWRECSRREEVGEQWSEQGSQWLGASSVGQISLAETPSFLRLVTKAVNRQSSSTESAPTTDGCVDYSQLVQALAAAGDNEVEQAALSLDVTYCAQLVVKGPGLTRGIAVYQSHEFLPDGSMSGAVAHVKLQQLVHFDAGVVGWWHSSRVACWQLVVDTVVAKLWLRVCADADHDEPGTGRSCR</sequence>
<dbReference type="AlphaFoldDB" id="A0A6A0AAE9"/>
<proteinExistence type="predicted"/>
<evidence type="ECO:0000256" key="1">
    <source>
        <dbReference type="SAM" id="MobiDB-lite"/>
    </source>
</evidence>
<evidence type="ECO:0000313" key="3">
    <source>
        <dbReference type="Proteomes" id="UP000485058"/>
    </source>
</evidence>
<keyword evidence="3" id="KW-1185">Reference proteome</keyword>
<protein>
    <recommendedName>
        <fullName evidence="4">RAP domain-containing protein</fullName>
    </recommendedName>
</protein>
<dbReference type="EMBL" id="BLLF01004440">
    <property type="protein sequence ID" value="GFH29618.1"/>
    <property type="molecule type" value="Genomic_DNA"/>
</dbReference>
<feature type="non-terminal residue" evidence="2">
    <location>
        <position position="599"/>
    </location>
</feature>
<organism evidence="2 3">
    <name type="scientific">Haematococcus lacustris</name>
    <name type="common">Green alga</name>
    <name type="synonym">Haematococcus pluvialis</name>
    <dbReference type="NCBI Taxonomy" id="44745"/>
    <lineage>
        <taxon>Eukaryota</taxon>
        <taxon>Viridiplantae</taxon>
        <taxon>Chlorophyta</taxon>
        <taxon>core chlorophytes</taxon>
        <taxon>Chlorophyceae</taxon>
        <taxon>CS clade</taxon>
        <taxon>Chlamydomonadales</taxon>
        <taxon>Haematococcaceae</taxon>
        <taxon>Haematococcus</taxon>
    </lineage>
</organism>
<feature type="compositionally biased region" description="Polar residues" evidence="1">
    <location>
        <begin position="50"/>
        <end position="70"/>
    </location>
</feature>
<reference evidence="2 3" key="1">
    <citation type="submission" date="2020-02" db="EMBL/GenBank/DDBJ databases">
        <title>Draft genome sequence of Haematococcus lacustris strain NIES-144.</title>
        <authorList>
            <person name="Morimoto D."/>
            <person name="Nakagawa S."/>
            <person name="Yoshida T."/>
            <person name="Sawayama S."/>
        </authorList>
    </citation>
    <scope>NUCLEOTIDE SEQUENCE [LARGE SCALE GENOMIC DNA]</scope>
    <source>
        <strain evidence="2 3">NIES-144</strain>
    </source>
</reference>
<dbReference type="Proteomes" id="UP000485058">
    <property type="component" value="Unassembled WGS sequence"/>
</dbReference>
<feature type="non-terminal residue" evidence="2">
    <location>
        <position position="1"/>
    </location>
</feature>
<evidence type="ECO:0000313" key="2">
    <source>
        <dbReference type="EMBL" id="GFH29618.1"/>
    </source>
</evidence>
<feature type="region of interest" description="Disordered" evidence="1">
    <location>
        <begin position="21"/>
        <end position="70"/>
    </location>
</feature>
<accession>A0A6A0AAE9</accession>
<gene>
    <name evidence="2" type="ORF">HaLaN_28307</name>
</gene>
<comment type="caution">
    <text evidence="2">The sequence shown here is derived from an EMBL/GenBank/DDBJ whole genome shotgun (WGS) entry which is preliminary data.</text>
</comment>
<evidence type="ECO:0008006" key="4">
    <source>
        <dbReference type="Google" id="ProtNLM"/>
    </source>
</evidence>
<name>A0A6A0AAE9_HAELA</name>